<proteinExistence type="predicted"/>
<evidence type="ECO:0000256" key="1">
    <source>
        <dbReference type="SAM" id="Coils"/>
    </source>
</evidence>
<dbReference type="AlphaFoldDB" id="A0A2Z6TCJ6"/>
<reference evidence="3" key="1">
    <citation type="submission" date="2018-03" db="EMBL/GenBank/DDBJ databases">
        <title>New taxa in the Lactobacillus gasseri group.</title>
        <authorList>
            <person name="Tanizawa Y."/>
            <person name="Tohno M."/>
            <person name="Endo A."/>
            <person name="Arita M."/>
        </authorList>
    </citation>
    <scope>NUCLEOTIDE SEQUENCE [LARGE SCALE GENOMIC DNA]</scope>
    <source>
        <strain evidence="3">DSM 24759</strain>
    </source>
</reference>
<evidence type="ECO:0000313" key="3">
    <source>
        <dbReference type="Proteomes" id="UP000257317"/>
    </source>
</evidence>
<keyword evidence="3" id="KW-1185">Reference proteome</keyword>
<name>A0A2Z6TCJ6_9LACO</name>
<evidence type="ECO:0000313" key="2">
    <source>
        <dbReference type="EMBL" id="GBG04485.1"/>
    </source>
</evidence>
<comment type="caution">
    <text evidence="2">The sequence shown here is derived from an EMBL/GenBank/DDBJ whole genome shotgun (WGS) entry which is preliminary data.</text>
</comment>
<keyword evidence="1" id="KW-0175">Coiled coil</keyword>
<sequence length="160" mass="17814">MISLNKMKKITKRILIILGIIIGVTGLTTVSVQTTNKIIENRKSKKMEEAKEKKIKEEKEAKKEREKIALWCVQNLKGPEIKEIKVGKLTKYGLDGTGGASIDVQINNEKQNTIVLDLDGLEKNSSPTGGGFAPKCEYTFTQKSNNNTLDGVKVKEWKGH</sequence>
<protein>
    <submittedName>
        <fullName evidence="2">Uncharacterized protein</fullName>
    </submittedName>
</protein>
<dbReference type="Proteomes" id="UP000257317">
    <property type="component" value="Unassembled WGS sequence"/>
</dbReference>
<accession>A0A2Z6TCJ6</accession>
<feature type="coiled-coil region" evidence="1">
    <location>
        <begin position="40"/>
        <end position="67"/>
    </location>
</feature>
<gene>
    <name evidence="2" type="ORF">LrDSM24759_03990</name>
</gene>
<dbReference type="EMBL" id="BFBY01000002">
    <property type="protein sequence ID" value="GBG04485.1"/>
    <property type="molecule type" value="Genomic_DNA"/>
</dbReference>
<organism evidence="2 3">
    <name type="scientific">Lactobacillus rodentium</name>
    <dbReference type="NCBI Taxonomy" id="947835"/>
    <lineage>
        <taxon>Bacteria</taxon>
        <taxon>Bacillati</taxon>
        <taxon>Bacillota</taxon>
        <taxon>Bacilli</taxon>
        <taxon>Lactobacillales</taxon>
        <taxon>Lactobacillaceae</taxon>
        <taxon>Lactobacillus</taxon>
    </lineage>
</organism>